<dbReference type="Gene3D" id="1.10.150.50">
    <property type="entry name" value="Transcription Factor, Ets-1"/>
    <property type="match status" value="1"/>
</dbReference>
<dbReference type="Pfam" id="PF13920">
    <property type="entry name" value="zf-C3HC4_3"/>
    <property type="match status" value="1"/>
</dbReference>
<feature type="domain" description="RING-type" evidence="9">
    <location>
        <begin position="553"/>
        <end position="588"/>
    </location>
</feature>
<dbReference type="PANTHER" id="PTHR48051:SF47">
    <property type="entry name" value="LEUCINE RICH REPEAT AND STERILE ALPHA MOTIF CONTAINING 1"/>
    <property type="match status" value="1"/>
</dbReference>
<dbReference type="PROSITE" id="PS50105">
    <property type="entry name" value="SAM_DOMAIN"/>
    <property type="match status" value="1"/>
</dbReference>
<keyword evidence="5" id="KW-0862">Zinc</keyword>
<dbReference type="PANTHER" id="PTHR48051">
    <property type="match status" value="1"/>
</dbReference>
<evidence type="ECO:0000256" key="1">
    <source>
        <dbReference type="ARBA" id="ARBA00022614"/>
    </source>
</evidence>
<feature type="coiled-coil region" evidence="7">
    <location>
        <begin position="341"/>
        <end position="419"/>
    </location>
</feature>
<keyword evidence="2" id="KW-0479">Metal-binding</keyword>
<dbReference type="GeneID" id="101644716"/>
<dbReference type="SUPFAM" id="SSF52058">
    <property type="entry name" value="L domain-like"/>
    <property type="match status" value="1"/>
</dbReference>
<evidence type="ECO:0000256" key="6">
    <source>
        <dbReference type="PROSITE-ProRule" id="PRU00175"/>
    </source>
</evidence>
<dbReference type="InterPro" id="IPR003591">
    <property type="entry name" value="Leu-rich_rpt_typical-subtyp"/>
</dbReference>
<dbReference type="Pfam" id="PF00536">
    <property type="entry name" value="SAM_1"/>
    <property type="match status" value="1"/>
</dbReference>
<keyword evidence="4 6" id="KW-0863">Zinc-finger</keyword>
<evidence type="ECO:0000313" key="12">
    <source>
        <dbReference type="RefSeq" id="XP_004713413.1"/>
    </source>
</evidence>
<dbReference type="RefSeq" id="XP_004713413.1">
    <property type="nucleotide sequence ID" value="XM_004713356.2"/>
</dbReference>
<feature type="domain" description="SAM" evidence="10">
    <location>
        <begin position="451"/>
        <end position="505"/>
    </location>
</feature>
<dbReference type="Proteomes" id="UP000694863">
    <property type="component" value="Unplaced"/>
</dbReference>
<dbReference type="Gene3D" id="3.30.40.10">
    <property type="entry name" value="Zinc/RING finger domain, C3HC4 (zinc finger)"/>
    <property type="match status" value="1"/>
</dbReference>
<gene>
    <name evidence="12" type="primary">LRSAM1</name>
</gene>
<dbReference type="PROSITE" id="PS51450">
    <property type="entry name" value="LRR"/>
    <property type="match status" value="1"/>
</dbReference>
<dbReference type="CDD" id="cd09523">
    <property type="entry name" value="SAM_TAL"/>
    <property type="match status" value="1"/>
</dbReference>
<dbReference type="SMART" id="SM00454">
    <property type="entry name" value="SAM"/>
    <property type="match status" value="1"/>
</dbReference>
<accession>A0ABM0J2K2</accession>
<dbReference type="InterPro" id="IPR050216">
    <property type="entry name" value="LRR_domain-containing"/>
</dbReference>
<dbReference type="InterPro" id="IPR013761">
    <property type="entry name" value="SAM/pointed_sf"/>
</dbReference>
<dbReference type="InterPro" id="IPR032675">
    <property type="entry name" value="LRR_dom_sf"/>
</dbReference>
<dbReference type="SUPFAM" id="SSF47769">
    <property type="entry name" value="SAM/Pointed domain"/>
    <property type="match status" value="1"/>
</dbReference>
<dbReference type="SUPFAM" id="SSF57850">
    <property type="entry name" value="RING/U-box"/>
    <property type="match status" value="1"/>
</dbReference>
<dbReference type="InterPro" id="IPR001660">
    <property type="entry name" value="SAM"/>
</dbReference>
<name>A0ABM0J2K2_ECHTE</name>
<dbReference type="InterPro" id="IPR013083">
    <property type="entry name" value="Znf_RING/FYVE/PHD"/>
</dbReference>
<dbReference type="PROSITE" id="PS50089">
    <property type="entry name" value="ZF_RING_2"/>
    <property type="match status" value="1"/>
</dbReference>
<evidence type="ECO:0000256" key="8">
    <source>
        <dbReference type="SAM" id="MobiDB-lite"/>
    </source>
</evidence>
<organism evidence="11 12">
    <name type="scientific">Echinops telfairi</name>
    <name type="common">Lesser hedgehog tenrec</name>
    <dbReference type="NCBI Taxonomy" id="9371"/>
    <lineage>
        <taxon>Eukaryota</taxon>
        <taxon>Metazoa</taxon>
        <taxon>Chordata</taxon>
        <taxon>Craniata</taxon>
        <taxon>Vertebrata</taxon>
        <taxon>Euteleostomi</taxon>
        <taxon>Mammalia</taxon>
        <taxon>Eutheria</taxon>
        <taxon>Afrotheria</taxon>
        <taxon>Tenrecidae</taxon>
        <taxon>Tenrecinae</taxon>
        <taxon>Echinops</taxon>
    </lineage>
</organism>
<dbReference type="InterPro" id="IPR001841">
    <property type="entry name" value="Znf_RING"/>
</dbReference>
<protein>
    <submittedName>
        <fullName evidence="12">E3 ubiquitin-protein ligase LRSAM1</fullName>
    </submittedName>
</protein>
<evidence type="ECO:0000256" key="2">
    <source>
        <dbReference type="ARBA" id="ARBA00022723"/>
    </source>
</evidence>
<evidence type="ECO:0000256" key="5">
    <source>
        <dbReference type="ARBA" id="ARBA00022833"/>
    </source>
</evidence>
<evidence type="ECO:0000256" key="7">
    <source>
        <dbReference type="SAM" id="Coils"/>
    </source>
</evidence>
<evidence type="ECO:0000259" key="9">
    <source>
        <dbReference type="PROSITE" id="PS50089"/>
    </source>
</evidence>
<evidence type="ECO:0000313" key="11">
    <source>
        <dbReference type="Proteomes" id="UP000694863"/>
    </source>
</evidence>
<keyword evidence="11" id="KW-1185">Reference proteome</keyword>
<keyword evidence="7" id="KW-0175">Coiled coil</keyword>
<dbReference type="InterPro" id="IPR001611">
    <property type="entry name" value="Leu-rich_rpt"/>
</dbReference>
<dbReference type="Pfam" id="PF13855">
    <property type="entry name" value="LRR_8"/>
    <property type="match status" value="1"/>
</dbReference>
<dbReference type="Gene3D" id="3.80.10.10">
    <property type="entry name" value="Ribonuclease Inhibitor"/>
    <property type="match status" value="1"/>
</dbReference>
<feature type="compositionally biased region" description="Pro residues" evidence="8">
    <location>
        <begin position="527"/>
        <end position="542"/>
    </location>
</feature>
<keyword evidence="1" id="KW-0433">Leucine-rich repeat</keyword>
<dbReference type="SMART" id="SM00369">
    <property type="entry name" value="LRR_TYP"/>
    <property type="match status" value="4"/>
</dbReference>
<evidence type="ECO:0000256" key="4">
    <source>
        <dbReference type="ARBA" id="ARBA00022771"/>
    </source>
</evidence>
<feature type="region of interest" description="Disordered" evidence="8">
    <location>
        <begin position="519"/>
        <end position="543"/>
    </location>
</feature>
<proteinExistence type="predicted"/>
<keyword evidence="3" id="KW-0677">Repeat</keyword>
<evidence type="ECO:0000259" key="10">
    <source>
        <dbReference type="PROSITE" id="PS50105"/>
    </source>
</evidence>
<evidence type="ECO:0000256" key="3">
    <source>
        <dbReference type="ARBA" id="ARBA00022737"/>
    </source>
</evidence>
<reference evidence="12" key="1">
    <citation type="submission" date="2025-08" db="UniProtKB">
        <authorList>
            <consortium name="RefSeq"/>
        </authorList>
    </citation>
    <scope>IDENTIFICATION</scope>
</reference>
<sequence>MPLFFRKRKPSDEARKRLEYQMCLAKEAGADDILDISKCELSEIPFGAFATCKVLQKKVLIVHTNHLTSLLPKSCSLLSLASIKVLDLHDNQLTALPDDIGQLTALQVLNVERNQLTYLPCSIGNLAQLQTLRVKDNKLKELPDTLGELRSLRTLDISENEVQRLPQMLAHVRTLETLSLDASSMVYPPREVCSAGTEAIQQFLCRGLAVTAGVFTGFLHRQKKSSEILKSLENERIRMEQLMSITQEETENLRRREIASAMQQMLTESCKNRLVQVAYESQRQTLVQQACSSMAEMDERFQQILSWQQMDQNKAVSQILQESAMQKAAFEALQVKKDMMHRQIRNQIKLIETELLQLTQLELKRKSLDTEALQEMIAEQRWVLSSLLQQLLKEKQQREAELQEILTELEARSETKQENYWLIQYQRLLNQKPLSLKLQEEGMERQLVALLVELSAEHYLPLFAHHRISLHMLSRMSPRDLAKVGISEVGLQHEILRRVQELLDAARIQPDLLKPPKDEVLQAPECPSAPPEPPESARPSAPPAELEAQTSECVVCLEREAQMIFLNCGHVCCCQQCCQSLRICPLCRQEIIQRLRIYHSG</sequence>
<dbReference type="SMART" id="SM00364">
    <property type="entry name" value="LRR_BAC"/>
    <property type="match status" value="4"/>
</dbReference>